<protein>
    <submittedName>
        <fullName evidence="2">Uncharacterized protein</fullName>
    </submittedName>
</protein>
<accession>A0A6A5KH19</accession>
<organism evidence="2 3">
    <name type="scientific">Decorospora gaudefroyi</name>
    <dbReference type="NCBI Taxonomy" id="184978"/>
    <lineage>
        <taxon>Eukaryota</taxon>
        <taxon>Fungi</taxon>
        <taxon>Dikarya</taxon>
        <taxon>Ascomycota</taxon>
        <taxon>Pezizomycotina</taxon>
        <taxon>Dothideomycetes</taxon>
        <taxon>Pleosporomycetidae</taxon>
        <taxon>Pleosporales</taxon>
        <taxon>Pleosporineae</taxon>
        <taxon>Pleosporaceae</taxon>
        <taxon>Decorospora</taxon>
    </lineage>
</organism>
<dbReference type="EMBL" id="ML975287">
    <property type="protein sequence ID" value="KAF1835440.1"/>
    <property type="molecule type" value="Genomic_DNA"/>
</dbReference>
<reference evidence="2" key="1">
    <citation type="submission" date="2020-01" db="EMBL/GenBank/DDBJ databases">
        <authorList>
            <consortium name="DOE Joint Genome Institute"/>
            <person name="Haridas S."/>
            <person name="Albert R."/>
            <person name="Binder M."/>
            <person name="Bloem J."/>
            <person name="Labutti K."/>
            <person name="Salamov A."/>
            <person name="Andreopoulos B."/>
            <person name="Baker S.E."/>
            <person name="Barry K."/>
            <person name="Bills G."/>
            <person name="Bluhm B.H."/>
            <person name="Cannon C."/>
            <person name="Castanera R."/>
            <person name="Culley D.E."/>
            <person name="Daum C."/>
            <person name="Ezra D."/>
            <person name="Gonzalez J.B."/>
            <person name="Henrissat B."/>
            <person name="Kuo A."/>
            <person name="Liang C."/>
            <person name="Lipzen A."/>
            <person name="Lutzoni F."/>
            <person name="Magnuson J."/>
            <person name="Mondo S."/>
            <person name="Nolan M."/>
            <person name="Ohm R."/>
            <person name="Pangilinan J."/>
            <person name="Park H.-J."/>
            <person name="Ramirez L."/>
            <person name="Alfaro M."/>
            <person name="Sun H."/>
            <person name="Tritt A."/>
            <person name="Yoshinaga Y."/>
            <person name="Zwiers L.-H."/>
            <person name="Turgeon B.G."/>
            <person name="Goodwin S.B."/>
            <person name="Spatafora J.W."/>
            <person name="Crous P.W."/>
            <person name="Grigoriev I.V."/>
        </authorList>
    </citation>
    <scope>NUCLEOTIDE SEQUENCE</scope>
    <source>
        <strain evidence="2">P77</strain>
    </source>
</reference>
<sequence length="53" mass="5988">MPQVPKKGPKAQWYSLAGYIDGEVVKLHTQCTEKKWTGKPARPAKRSQTCTEE</sequence>
<dbReference type="Proteomes" id="UP000800040">
    <property type="component" value="Unassembled WGS sequence"/>
</dbReference>
<proteinExistence type="predicted"/>
<gene>
    <name evidence="2" type="ORF">BDW02DRAFT_568048</name>
</gene>
<name>A0A6A5KH19_9PLEO</name>
<dbReference type="AlphaFoldDB" id="A0A6A5KH19"/>
<feature type="region of interest" description="Disordered" evidence="1">
    <location>
        <begin position="34"/>
        <end position="53"/>
    </location>
</feature>
<evidence type="ECO:0000313" key="2">
    <source>
        <dbReference type="EMBL" id="KAF1835440.1"/>
    </source>
</evidence>
<keyword evidence="3" id="KW-1185">Reference proteome</keyword>
<evidence type="ECO:0000256" key="1">
    <source>
        <dbReference type="SAM" id="MobiDB-lite"/>
    </source>
</evidence>
<evidence type="ECO:0000313" key="3">
    <source>
        <dbReference type="Proteomes" id="UP000800040"/>
    </source>
</evidence>